<feature type="domain" description="ABC transporter" evidence="5">
    <location>
        <begin position="6"/>
        <end position="244"/>
    </location>
</feature>
<gene>
    <name evidence="6" type="ORF">G3570_05450</name>
</gene>
<comment type="caution">
    <text evidence="6">The sequence shown here is derived from an EMBL/GenBank/DDBJ whole genome shotgun (WGS) entry which is preliminary data.</text>
</comment>
<dbReference type="GO" id="GO:0005524">
    <property type="term" value="F:ATP binding"/>
    <property type="evidence" value="ECO:0007669"/>
    <property type="project" value="UniProtKB-KW"/>
</dbReference>
<dbReference type="GO" id="GO:0005886">
    <property type="term" value="C:plasma membrane"/>
    <property type="evidence" value="ECO:0007669"/>
    <property type="project" value="TreeGrafter"/>
</dbReference>
<dbReference type="Gene3D" id="3.40.50.300">
    <property type="entry name" value="P-loop containing nucleotide triphosphate hydrolases"/>
    <property type="match status" value="1"/>
</dbReference>
<dbReference type="PROSITE" id="PS50893">
    <property type="entry name" value="ABC_TRANSPORTER_2"/>
    <property type="match status" value="1"/>
</dbReference>
<evidence type="ECO:0000256" key="3">
    <source>
        <dbReference type="ARBA" id="ARBA00022840"/>
    </source>
</evidence>
<evidence type="ECO:0000256" key="4">
    <source>
        <dbReference type="ARBA" id="ARBA00038388"/>
    </source>
</evidence>
<evidence type="ECO:0000259" key="5">
    <source>
        <dbReference type="PROSITE" id="PS50893"/>
    </source>
</evidence>
<dbReference type="RefSeq" id="WP_165140099.1">
    <property type="nucleotide sequence ID" value="NZ_JAALLT010000002.1"/>
</dbReference>
<dbReference type="EMBL" id="JAALLT010000002">
    <property type="protein sequence ID" value="NGP76065.1"/>
    <property type="molecule type" value="Genomic_DNA"/>
</dbReference>
<evidence type="ECO:0000313" key="6">
    <source>
        <dbReference type="EMBL" id="NGP76065.1"/>
    </source>
</evidence>
<accession>A0A6M1T201</accession>
<dbReference type="AlphaFoldDB" id="A0A6M1T201"/>
<organism evidence="6 7">
    <name type="scientific">Halalkalibaculum roseum</name>
    <dbReference type="NCBI Taxonomy" id="2709311"/>
    <lineage>
        <taxon>Bacteria</taxon>
        <taxon>Pseudomonadati</taxon>
        <taxon>Balneolota</taxon>
        <taxon>Balneolia</taxon>
        <taxon>Balneolales</taxon>
        <taxon>Balneolaceae</taxon>
        <taxon>Halalkalibaculum</taxon>
    </lineage>
</organism>
<reference evidence="6 7" key="1">
    <citation type="submission" date="2020-02" db="EMBL/GenBank/DDBJ databases">
        <title>Balneolaceae bacterium YR4-1, complete genome.</title>
        <authorList>
            <person name="Li Y."/>
            <person name="Wu S."/>
        </authorList>
    </citation>
    <scope>NUCLEOTIDE SEQUENCE [LARGE SCALE GENOMIC DNA]</scope>
    <source>
        <strain evidence="6 7">YR4-1</strain>
    </source>
</reference>
<keyword evidence="3 6" id="KW-0067">ATP-binding</keyword>
<name>A0A6M1T201_9BACT</name>
<dbReference type="InterPro" id="IPR027417">
    <property type="entry name" value="P-loop_NTPase"/>
</dbReference>
<dbReference type="InterPro" id="IPR017911">
    <property type="entry name" value="MacB-like_ATP-bd"/>
</dbReference>
<dbReference type="GO" id="GO:0098796">
    <property type="term" value="C:membrane protein complex"/>
    <property type="evidence" value="ECO:0007669"/>
    <property type="project" value="UniProtKB-ARBA"/>
</dbReference>
<proteinExistence type="inferred from homology"/>
<dbReference type="PROSITE" id="PS00211">
    <property type="entry name" value="ABC_TRANSPORTER_1"/>
    <property type="match status" value="1"/>
</dbReference>
<dbReference type="InterPro" id="IPR015854">
    <property type="entry name" value="ABC_transpr_LolD-like"/>
</dbReference>
<dbReference type="FunFam" id="3.40.50.300:FF:000032">
    <property type="entry name" value="Export ABC transporter ATP-binding protein"/>
    <property type="match status" value="1"/>
</dbReference>
<evidence type="ECO:0000313" key="7">
    <source>
        <dbReference type="Proteomes" id="UP000473278"/>
    </source>
</evidence>
<keyword evidence="2" id="KW-0547">Nucleotide-binding</keyword>
<dbReference type="SUPFAM" id="SSF52540">
    <property type="entry name" value="P-loop containing nucleoside triphosphate hydrolases"/>
    <property type="match status" value="1"/>
</dbReference>
<keyword evidence="1" id="KW-0813">Transport</keyword>
<dbReference type="PANTHER" id="PTHR24220">
    <property type="entry name" value="IMPORT ATP-BINDING PROTEIN"/>
    <property type="match status" value="1"/>
</dbReference>
<dbReference type="InterPro" id="IPR003439">
    <property type="entry name" value="ABC_transporter-like_ATP-bd"/>
</dbReference>
<evidence type="ECO:0000256" key="1">
    <source>
        <dbReference type="ARBA" id="ARBA00022448"/>
    </source>
</evidence>
<sequence>MARPIIEIKDLKKIYQMGSTEVKALNGVTFDVMENEYIAIMGPSGSGKSTLMNLIGCLDTPTSGSYILNNQDVSELEDAELAEVRNREIGFVFQTFNLLPRTDCLSNVELPLIYSGIKSAERHKRAAETLTRVGLGDRMDHKPNELSGGQRQRVAIARALVNNPSILLADEPTGNLDTKTGDEIMKLFEELYRAGNTILVVTHEDEIADHARRIIRLRDGIIEVDRKVENPLLENMELNITADPA</sequence>
<dbReference type="Pfam" id="PF00005">
    <property type="entry name" value="ABC_tran"/>
    <property type="match status" value="1"/>
</dbReference>
<dbReference type="SMART" id="SM00382">
    <property type="entry name" value="AAA"/>
    <property type="match status" value="1"/>
</dbReference>
<dbReference type="InterPro" id="IPR017871">
    <property type="entry name" value="ABC_transporter-like_CS"/>
</dbReference>
<comment type="similarity">
    <text evidence="4">Belongs to the ABC transporter superfamily. Macrolide exporter (TC 3.A.1.122) family.</text>
</comment>
<dbReference type="PANTHER" id="PTHR24220:SF86">
    <property type="entry name" value="ABC TRANSPORTER ABCH.1"/>
    <property type="match status" value="1"/>
</dbReference>
<dbReference type="GO" id="GO:0022857">
    <property type="term" value="F:transmembrane transporter activity"/>
    <property type="evidence" value="ECO:0007669"/>
    <property type="project" value="TreeGrafter"/>
</dbReference>
<protein>
    <submittedName>
        <fullName evidence="6">ABC transporter ATP-binding protein</fullName>
    </submittedName>
</protein>
<evidence type="ECO:0000256" key="2">
    <source>
        <dbReference type="ARBA" id="ARBA00022741"/>
    </source>
</evidence>
<dbReference type="InterPro" id="IPR003593">
    <property type="entry name" value="AAA+_ATPase"/>
</dbReference>
<dbReference type="CDD" id="cd03255">
    <property type="entry name" value="ABC_MJ0796_LolCDE_FtsE"/>
    <property type="match status" value="1"/>
</dbReference>
<keyword evidence="7" id="KW-1185">Reference proteome</keyword>
<dbReference type="GO" id="GO:0016887">
    <property type="term" value="F:ATP hydrolysis activity"/>
    <property type="evidence" value="ECO:0007669"/>
    <property type="project" value="InterPro"/>
</dbReference>
<dbReference type="Proteomes" id="UP000473278">
    <property type="component" value="Unassembled WGS sequence"/>
</dbReference>